<dbReference type="PANTHER" id="PTHR33112:SF12">
    <property type="entry name" value="HETEROKARYON INCOMPATIBILITY DOMAIN-CONTAINING PROTEIN"/>
    <property type="match status" value="1"/>
</dbReference>
<evidence type="ECO:0000259" key="1">
    <source>
        <dbReference type="Pfam" id="PF06985"/>
    </source>
</evidence>
<dbReference type="AlphaFoldDB" id="A0A8E2ERT5"/>
<dbReference type="OrthoDB" id="5135333at2759"/>
<dbReference type="InterPro" id="IPR010730">
    <property type="entry name" value="HET"/>
</dbReference>
<organism evidence="2 3">
    <name type="scientific">Glonium stellatum</name>
    <dbReference type="NCBI Taxonomy" id="574774"/>
    <lineage>
        <taxon>Eukaryota</taxon>
        <taxon>Fungi</taxon>
        <taxon>Dikarya</taxon>
        <taxon>Ascomycota</taxon>
        <taxon>Pezizomycotina</taxon>
        <taxon>Dothideomycetes</taxon>
        <taxon>Pleosporomycetidae</taxon>
        <taxon>Gloniales</taxon>
        <taxon>Gloniaceae</taxon>
        <taxon>Glonium</taxon>
    </lineage>
</organism>
<feature type="domain" description="Heterokaryon incompatibility" evidence="1">
    <location>
        <begin position="84"/>
        <end position="230"/>
    </location>
</feature>
<gene>
    <name evidence="2" type="ORF">AOQ84DRAFT_302806</name>
</gene>
<sequence>MLSGVIYIAEPDARRLGLKSRFNGRLLQERVELPLLRSWLANCEKEHGATCVGNSNVAQRLPEGLRVIDVEEGRLTLAPPGCRYFSLSYVWGKAHVLQTTKANRVSLEREGALFSHPEIPQVVQNAMKLVAGMKERYLWVDALCIVQDSAEEKHNQIARMDAIYNSACATVVAVAGKDANEALPGLGDEPRKELQAVETVDTIRLLAYPMKLSQILLESVWNTRAWTYQERMLSLRRIYFCGTEVFFECQKELLRESYEGPFDDNDLGDPSKDLNLISASETLSSYFLPDRRQTFYQFANYVSKYSERSLSYPSDILNAFAGITALWQQAFGWSFSNGLPINMLGYALMWRPVTMISRRSLTSTEGNLYQPFPSWSWAGWSGPVYYETIQNVDVFKLEVEKFEIKERNTFLATKVTTTHEKSEADVLEFRSSSATFLVSSGKGIVFEGLEFRRNELFMRIYDEEGRHCGITNGLNPLWMQGQNAIPYECVLLSRARDASGGPQSQYARRCKYVQINSHHEALEILNTPEAGMEWPPRMTAGEFDRHIFENRVWCLVNVMIIKRDGDYAERVALGVIHEDAWNKACPESKVFRII</sequence>
<evidence type="ECO:0000313" key="2">
    <source>
        <dbReference type="EMBL" id="OCL03431.1"/>
    </source>
</evidence>
<name>A0A8E2ERT5_9PEZI</name>
<proteinExistence type="predicted"/>
<evidence type="ECO:0000313" key="3">
    <source>
        <dbReference type="Proteomes" id="UP000250140"/>
    </source>
</evidence>
<accession>A0A8E2ERT5</accession>
<protein>
    <submittedName>
        <fullName evidence="2">HET-domain-containing protein</fullName>
    </submittedName>
</protein>
<dbReference type="Pfam" id="PF06985">
    <property type="entry name" value="HET"/>
    <property type="match status" value="1"/>
</dbReference>
<dbReference type="EMBL" id="KV750738">
    <property type="protein sequence ID" value="OCL03431.1"/>
    <property type="molecule type" value="Genomic_DNA"/>
</dbReference>
<dbReference type="PANTHER" id="PTHR33112">
    <property type="entry name" value="DOMAIN PROTEIN, PUTATIVE-RELATED"/>
    <property type="match status" value="1"/>
</dbReference>
<reference evidence="2 3" key="1">
    <citation type="journal article" date="2016" name="Nat. Commun.">
        <title>Ectomycorrhizal ecology is imprinted in the genome of the dominant symbiotic fungus Cenococcum geophilum.</title>
        <authorList>
            <consortium name="DOE Joint Genome Institute"/>
            <person name="Peter M."/>
            <person name="Kohler A."/>
            <person name="Ohm R.A."/>
            <person name="Kuo A."/>
            <person name="Krutzmann J."/>
            <person name="Morin E."/>
            <person name="Arend M."/>
            <person name="Barry K.W."/>
            <person name="Binder M."/>
            <person name="Choi C."/>
            <person name="Clum A."/>
            <person name="Copeland A."/>
            <person name="Grisel N."/>
            <person name="Haridas S."/>
            <person name="Kipfer T."/>
            <person name="LaButti K."/>
            <person name="Lindquist E."/>
            <person name="Lipzen A."/>
            <person name="Maire R."/>
            <person name="Meier B."/>
            <person name="Mihaltcheva S."/>
            <person name="Molinier V."/>
            <person name="Murat C."/>
            <person name="Poggeler S."/>
            <person name="Quandt C.A."/>
            <person name="Sperisen C."/>
            <person name="Tritt A."/>
            <person name="Tisserant E."/>
            <person name="Crous P.W."/>
            <person name="Henrissat B."/>
            <person name="Nehls U."/>
            <person name="Egli S."/>
            <person name="Spatafora J.W."/>
            <person name="Grigoriev I.V."/>
            <person name="Martin F.M."/>
        </authorList>
    </citation>
    <scope>NUCLEOTIDE SEQUENCE [LARGE SCALE GENOMIC DNA]</scope>
    <source>
        <strain evidence="2 3">CBS 207.34</strain>
    </source>
</reference>
<dbReference type="Proteomes" id="UP000250140">
    <property type="component" value="Unassembled WGS sequence"/>
</dbReference>
<keyword evidence="3" id="KW-1185">Reference proteome</keyword>